<comment type="caution">
    <text evidence="2">The sequence shown here is derived from an EMBL/GenBank/DDBJ whole genome shotgun (WGS) entry which is preliminary data.</text>
</comment>
<dbReference type="AlphaFoldDB" id="A0A9P5PY29"/>
<keyword evidence="3" id="KW-1185">Reference proteome</keyword>
<feature type="compositionally biased region" description="Low complexity" evidence="1">
    <location>
        <begin position="757"/>
        <end position="769"/>
    </location>
</feature>
<dbReference type="OrthoDB" id="3269304at2759"/>
<organism evidence="2 3">
    <name type="scientific">Rhodocollybia butyracea</name>
    <dbReference type="NCBI Taxonomy" id="206335"/>
    <lineage>
        <taxon>Eukaryota</taxon>
        <taxon>Fungi</taxon>
        <taxon>Dikarya</taxon>
        <taxon>Basidiomycota</taxon>
        <taxon>Agaricomycotina</taxon>
        <taxon>Agaricomycetes</taxon>
        <taxon>Agaricomycetidae</taxon>
        <taxon>Agaricales</taxon>
        <taxon>Marasmiineae</taxon>
        <taxon>Omphalotaceae</taxon>
        <taxon>Rhodocollybia</taxon>
    </lineage>
</organism>
<reference evidence="2" key="1">
    <citation type="submission" date="2020-11" db="EMBL/GenBank/DDBJ databases">
        <authorList>
            <consortium name="DOE Joint Genome Institute"/>
            <person name="Ahrendt S."/>
            <person name="Riley R."/>
            <person name="Andreopoulos W."/>
            <person name="Labutti K."/>
            <person name="Pangilinan J."/>
            <person name="Ruiz-Duenas F.J."/>
            <person name="Barrasa J.M."/>
            <person name="Sanchez-Garcia M."/>
            <person name="Camarero S."/>
            <person name="Miyauchi S."/>
            <person name="Serrano A."/>
            <person name="Linde D."/>
            <person name="Babiker R."/>
            <person name="Drula E."/>
            <person name="Ayuso-Fernandez I."/>
            <person name="Pacheco R."/>
            <person name="Padilla G."/>
            <person name="Ferreira P."/>
            <person name="Barriuso J."/>
            <person name="Kellner H."/>
            <person name="Castanera R."/>
            <person name="Alfaro M."/>
            <person name="Ramirez L."/>
            <person name="Pisabarro A.G."/>
            <person name="Kuo A."/>
            <person name="Tritt A."/>
            <person name="Lipzen A."/>
            <person name="He G."/>
            <person name="Yan M."/>
            <person name="Ng V."/>
            <person name="Cullen D."/>
            <person name="Martin F."/>
            <person name="Rosso M.-N."/>
            <person name="Henrissat B."/>
            <person name="Hibbett D."/>
            <person name="Martinez A.T."/>
            <person name="Grigoriev I.V."/>
        </authorList>
    </citation>
    <scope>NUCLEOTIDE SEQUENCE</scope>
    <source>
        <strain evidence="2">AH 40177</strain>
    </source>
</reference>
<proteinExistence type="predicted"/>
<gene>
    <name evidence="2" type="ORF">BDP27DRAFT_1512352</name>
</gene>
<feature type="region of interest" description="Disordered" evidence="1">
    <location>
        <begin position="727"/>
        <end position="823"/>
    </location>
</feature>
<dbReference type="Proteomes" id="UP000772434">
    <property type="component" value="Unassembled WGS sequence"/>
</dbReference>
<accession>A0A9P5PY29</accession>
<feature type="region of interest" description="Disordered" evidence="1">
    <location>
        <begin position="1"/>
        <end position="34"/>
    </location>
</feature>
<evidence type="ECO:0000313" key="2">
    <source>
        <dbReference type="EMBL" id="KAF9070265.1"/>
    </source>
</evidence>
<feature type="region of interest" description="Disordered" evidence="1">
    <location>
        <begin position="416"/>
        <end position="453"/>
    </location>
</feature>
<name>A0A9P5PY29_9AGAR</name>
<evidence type="ECO:0000256" key="1">
    <source>
        <dbReference type="SAM" id="MobiDB-lite"/>
    </source>
</evidence>
<sequence length="823" mass="87275">MPPRCNPGHAGPVTPPPGYTPPDRPVAGNSIQGDIKATIEKEYLKDYENVVSDNATSDSKDSKPLKQWRDSTAENIWAMISATPRTGVFAHTTHPLIPEKQKERYGGNSSRVPQSPELCNEAAATQSTIVQRPNVVQPVSQHPTFSKKDAQKIIDTLLKLTFPGSGRKYFEDLKSSEIKEQARSLDGNKAANYQKMLKKNWDDLSVEEKQEWDEEAKQVSVSLDQAELKDAFSRFLAAIADSGRIGAFEGVMLYSFRDEEGALVSGCASGGTSRKVFYDTCVPFVKPEDAAKHFHANIFNLWTSWAEAALPEELVRKPWTCDDEGYPVFPPVDIDHVSLAELVTLTQDFFEATWKRGSDTELPWEELLKSPSDFYDHDKFVFPAPLHHPERMKCSQVFDLVEYLIKKKSFRFSQRSDKTVRADVDTNTTSDTPAGGPVIEAPPPSMTTTSTTSAATSAAASTSLVCNAPPAAAASVVVPGAARPIVPCSTPPPPSTTTTSTTSAAISAVSTSLACNDPAAAAPVVVPDGARPMTLCSTPPPPSTMTTSTTSAAISAASTSLVFNVTPTAAMAVLDAPYAARPMPPSIVISTPSPTAALVVDPKTIPEGATLSRDSIAVPELTVRGPMAGTFPTPMDTSVAAAAAADEGEGEGTTMAVVPTFPEPKEGPTTAPIAFVTPSDPAIQETPAESDTGVGCQSSPLSDIDTVLPPAPPPSNQLALIEAPVPAVKQPKPRKPKTGLEPTRRSTRNITGVTKDASSSAMSLDASIAVPDTPVAGPPPALDTTPVVPSATKKRGRPPRETLGAGGSMEEAIKEPPKKKKKN</sequence>
<protein>
    <submittedName>
        <fullName evidence="2">Uncharacterized protein</fullName>
    </submittedName>
</protein>
<dbReference type="EMBL" id="JADNRY010000042">
    <property type="protein sequence ID" value="KAF9070265.1"/>
    <property type="molecule type" value="Genomic_DNA"/>
</dbReference>
<evidence type="ECO:0000313" key="3">
    <source>
        <dbReference type="Proteomes" id="UP000772434"/>
    </source>
</evidence>
<feature type="compositionally biased region" description="Pro residues" evidence="1">
    <location>
        <begin position="13"/>
        <end position="24"/>
    </location>
</feature>